<dbReference type="Proteomes" id="UP001590951">
    <property type="component" value="Unassembled WGS sequence"/>
</dbReference>
<accession>A0ABR4BDV7</accession>
<proteinExistence type="predicted"/>
<evidence type="ECO:0000313" key="2">
    <source>
        <dbReference type="Proteomes" id="UP001590951"/>
    </source>
</evidence>
<organism evidence="1 2">
    <name type="scientific">Lepraria finkii</name>
    <dbReference type="NCBI Taxonomy" id="1340010"/>
    <lineage>
        <taxon>Eukaryota</taxon>
        <taxon>Fungi</taxon>
        <taxon>Dikarya</taxon>
        <taxon>Ascomycota</taxon>
        <taxon>Pezizomycotina</taxon>
        <taxon>Lecanoromycetes</taxon>
        <taxon>OSLEUM clade</taxon>
        <taxon>Lecanoromycetidae</taxon>
        <taxon>Lecanorales</taxon>
        <taxon>Lecanorineae</taxon>
        <taxon>Stereocaulaceae</taxon>
        <taxon>Lepraria</taxon>
    </lineage>
</organism>
<protein>
    <submittedName>
        <fullName evidence="1">Uncharacterized protein</fullName>
    </submittedName>
</protein>
<reference evidence="1 2" key="1">
    <citation type="submission" date="2024-09" db="EMBL/GenBank/DDBJ databases">
        <title>Rethinking Asexuality: The Enigmatic Case of Functional Sexual Genes in Lepraria (Stereocaulaceae).</title>
        <authorList>
            <person name="Doellman M."/>
            <person name="Sun Y."/>
            <person name="Barcenas-Pena A."/>
            <person name="Lumbsch H.T."/>
            <person name="Grewe F."/>
        </authorList>
    </citation>
    <scope>NUCLEOTIDE SEQUENCE [LARGE SCALE GENOMIC DNA]</scope>
    <source>
        <strain evidence="1 2">Grewe 0041</strain>
    </source>
</reference>
<gene>
    <name evidence="1" type="ORF">ABVK25_004544</name>
</gene>
<comment type="caution">
    <text evidence="1">The sequence shown here is derived from an EMBL/GenBank/DDBJ whole genome shotgun (WGS) entry which is preliminary data.</text>
</comment>
<evidence type="ECO:0000313" key="1">
    <source>
        <dbReference type="EMBL" id="KAL2055206.1"/>
    </source>
</evidence>
<dbReference type="EMBL" id="JBHFEH010000012">
    <property type="protein sequence ID" value="KAL2055206.1"/>
    <property type="molecule type" value="Genomic_DNA"/>
</dbReference>
<sequence length="131" mass="15218">MLSNHPSFITQIYDYERSWMAYNTRKTRSVEIFGKRYQVMLDAPVVLCRERFELTLEELEKADFESQRASEVIPGTGWVVWAPDILRETRPLEIGVAIRECDNNSNLEELIESIAVSSEMEKLFAEARSIL</sequence>
<keyword evidence="2" id="KW-1185">Reference proteome</keyword>
<name>A0ABR4BDV7_9LECA</name>